<dbReference type="AlphaFoldDB" id="A6DST3"/>
<keyword evidence="1" id="KW-1133">Transmembrane helix</keyword>
<name>A6DST3_9BACT</name>
<comment type="caution">
    <text evidence="2">The sequence shown here is derived from an EMBL/GenBank/DDBJ whole genome shotgun (WGS) entry which is preliminary data.</text>
</comment>
<gene>
    <name evidence="2" type="ORF">LNTAR_03624</name>
</gene>
<evidence type="ECO:0000313" key="2">
    <source>
        <dbReference type="EMBL" id="EDM25336.1"/>
    </source>
</evidence>
<evidence type="ECO:0000313" key="3">
    <source>
        <dbReference type="Proteomes" id="UP000004947"/>
    </source>
</evidence>
<dbReference type="Proteomes" id="UP000004947">
    <property type="component" value="Unassembled WGS sequence"/>
</dbReference>
<sequence>MKPFLLLLLFTFSAYSLELGVAHQQKISLPSDDWEIELGTEEAGLELRLINIAKVNEAYIYNFEIIANEVGRFNIMDFLRSPQNSDLKKVAPLWLEFTSSLPKDFNGELIAYDQNQIELKPWYQSLTRVLIAVWFLGLILIIFVRKKKEIVLVKVQAEVTLADFLLERLEQLNQGKSSKDLWQELELSCIQFCREHLQIKDLSGAEVFERLKEDDESGKLISSLEKALHAKEKLNLQSLLNQIRRFTEERR</sequence>
<accession>A6DST3</accession>
<keyword evidence="1" id="KW-0812">Transmembrane</keyword>
<protein>
    <submittedName>
        <fullName evidence="2">Uncharacterized protein</fullName>
    </submittedName>
</protein>
<keyword evidence="3" id="KW-1185">Reference proteome</keyword>
<dbReference type="STRING" id="313628.LNTAR_03624"/>
<dbReference type="RefSeq" id="WP_007280892.1">
    <property type="nucleotide sequence ID" value="NZ_ABCK01000032.1"/>
</dbReference>
<feature type="transmembrane region" description="Helical" evidence="1">
    <location>
        <begin position="122"/>
        <end position="144"/>
    </location>
</feature>
<evidence type="ECO:0000256" key="1">
    <source>
        <dbReference type="SAM" id="Phobius"/>
    </source>
</evidence>
<organism evidence="2 3">
    <name type="scientific">Lentisphaera araneosa HTCC2155</name>
    <dbReference type="NCBI Taxonomy" id="313628"/>
    <lineage>
        <taxon>Bacteria</taxon>
        <taxon>Pseudomonadati</taxon>
        <taxon>Lentisphaerota</taxon>
        <taxon>Lentisphaeria</taxon>
        <taxon>Lentisphaerales</taxon>
        <taxon>Lentisphaeraceae</taxon>
        <taxon>Lentisphaera</taxon>
    </lineage>
</organism>
<dbReference type="eggNOG" id="ENOG5033IN8">
    <property type="taxonomic scope" value="Bacteria"/>
</dbReference>
<proteinExistence type="predicted"/>
<keyword evidence="1" id="KW-0472">Membrane</keyword>
<dbReference type="EMBL" id="ABCK01000032">
    <property type="protein sequence ID" value="EDM25336.1"/>
    <property type="molecule type" value="Genomic_DNA"/>
</dbReference>
<reference evidence="2 3" key="1">
    <citation type="journal article" date="2010" name="J. Bacteriol.">
        <title>Genome sequence of Lentisphaera araneosa HTCC2155T, the type species of the order Lentisphaerales in the phylum Lentisphaerae.</title>
        <authorList>
            <person name="Thrash J.C."/>
            <person name="Cho J.C."/>
            <person name="Vergin K.L."/>
            <person name="Morris R.M."/>
            <person name="Giovannoni S.J."/>
        </authorList>
    </citation>
    <scope>NUCLEOTIDE SEQUENCE [LARGE SCALE GENOMIC DNA]</scope>
    <source>
        <strain evidence="2 3">HTCC2155</strain>
    </source>
</reference>